<sequence>MLVPVFTPNTLTPAEMLLSIVKIYDCEVDAVHMALTESAKKEEPNIVIFIDSQANIMVISSVKPSKKVSHLNANFWSTMILIVRNFALQWLSSHCGISGNEFAESLTKA</sequence>
<protein>
    <recommendedName>
        <fullName evidence="3">RNase H type-1 domain-containing protein</fullName>
    </recommendedName>
</protein>
<dbReference type="InterPro" id="IPR036397">
    <property type="entry name" value="RNaseH_sf"/>
</dbReference>
<dbReference type="Proteomes" id="UP000887013">
    <property type="component" value="Unassembled WGS sequence"/>
</dbReference>
<accession>A0A8X6MGZ2</accession>
<dbReference type="InterPro" id="IPR012337">
    <property type="entry name" value="RNaseH-like_sf"/>
</dbReference>
<dbReference type="SUPFAM" id="SSF53098">
    <property type="entry name" value="Ribonuclease H-like"/>
    <property type="match status" value="1"/>
</dbReference>
<evidence type="ECO:0000313" key="2">
    <source>
        <dbReference type="Proteomes" id="UP000887013"/>
    </source>
</evidence>
<dbReference type="Gene3D" id="3.30.420.10">
    <property type="entry name" value="Ribonuclease H-like superfamily/Ribonuclease H"/>
    <property type="match status" value="1"/>
</dbReference>
<dbReference type="AlphaFoldDB" id="A0A8X6MGZ2"/>
<reference evidence="1" key="1">
    <citation type="submission" date="2020-08" db="EMBL/GenBank/DDBJ databases">
        <title>Multicomponent nature underlies the extraordinary mechanical properties of spider dragline silk.</title>
        <authorList>
            <person name="Kono N."/>
            <person name="Nakamura H."/>
            <person name="Mori M."/>
            <person name="Yoshida Y."/>
            <person name="Ohtoshi R."/>
            <person name="Malay A.D."/>
            <person name="Moran D.A.P."/>
            <person name="Tomita M."/>
            <person name="Numata K."/>
            <person name="Arakawa K."/>
        </authorList>
    </citation>
    <scope>NUCLEOTIDE SEQUENCE</scope>
</reference>
<comment type="caution">
    <text evidence="1">The sequence shown here is derived from an EMBL/GenBank/DDBJ whole genome shotgun (WGS) entry which is preliminary data.</text>
</comment>
<gene>
    <name evidence="1" type="ORF">NPIL_559501</name>
</gene>
<organism evidence="1 2">
    <name type="scientific">Nephila pilipes</name>
    <name type="common">Giant wood spider</name>
    <name type="synonym">Nephila maculata</name>
    <dbReference type="NCBI Taxonomy" id="299642"/>
    <lineage>
        <taxon>Eukaryota</taxon>
        <taxon>Metazoa</taxon>
        <taxon>Ecdysozoa</taxon>
        <taxon>Arthropoda</taxon>
        <taxon>Chelicerata</taxon>
        <taxon>Arachnida</taxon>
        <taxon>Araneae</taxon>
        <taxon>Araneomorphae</taxon>
        <taxon>Entelegynae</taxon>
        <taxon>Araneoidea</taxon>
        <taxon>Nephilidae</taxon>
        <taxon>Nephila</taxon>
    </lineage>
</organism>
<evidence type="ECO:0000313" key="1">
    <source>
        <dbReference type="EMBL" id="GFS50695.1"/>
    </source>
</evidence>
<proteinExistence type="predicted"/>
<evidence type="ECO:0008006" key="3">
    <source>
        <dbReference type="Google" id="ProtNLM"/>
    </source>
</evidence>
<name>A0A8X6MGZ2_NEPPI</name>
<keyword evidence="2" id="KW-1185">Reference proteome</keyword>
<dbReference type="GO" id="GO:0003676">
    <property type="term" value="F:nucleic acid binding"/>
    <property type="evidence" value="ECO:0007669"/>
    <property type="project" value="InterPro"/>
</dbReference>
<dbReference type="EMBL" id="BMAW01091584">
    <property type="protein sequence ID" value="GFS50695.1"/>
    <property type="molecule type" value="Genomic_DNA"/>
</dbReference>